<gene>
    <name evidence="1" type="ORF">CB4_03097</name>
</gene>
<organism evidence="1 2">
    <name type="scientific">Aneurinibacillus soli</name>
    <dbReference type="NCBI Taxonomy" id="1500254"/>
    <lineage>
        <taxon>Bacteria</taxon>
        <taxon>Bacillati</taxon>
        <taxon>Bacillota</taxon>
        <taxon>Bacilli</taxon>
        <taxon>Bacillales</taxon>
        <taxon>Paenibacillaceae</taxon>
        <taxon>Aneurinibacillus group</taxon>
        <taxon>Aneurinibacillus</taxon>
    </lineage>
</organism>
<name>A0A0U4WK90_9BACL</name>
<keyword evidence="2" id="KW-1185">Reference proteome</keyword>
<proteinExistence type="predicted"/>
<dbReference type="EMBL" id="AP017312">
    <property type="protein sequence ID" value="BAU28920.1"/>
    <property type="molecule type" value="Genomic_DNA"/>
</dbReference>
<evidence type="ECO:0000313" key="2">
    <source>
        <dbReference type="Proteomes" id="UP000217696"/>
    </source>
</evidence>
<dbReference type="Proteomes" id="UP000217696">
    <property type="component" value="Chromosome"/>
</dbReference>
<reference evidence="1 2" key="1">
    <citation type="submission" date="2015-12" db="EMBL/GenBank/DDBJ databases">
        <title>Genome sequence of Aneurinibacillus soli.</title>
        <authorList>
            <person name="Lee J.S."/>
            <person name="Lee K.C."/>
            <person name="Kim K.K."/>
            <person name="Lee B.W."/>
        </authorList>
    </citation>
    <scope>NUCLEOTIDE SEQUENCE [LARGE SCALE GENOMIC DNA]</scope>
    <source>
        <strain evidence="1 2">CB4</strain>
    </source>
</reference>
<evidence type="ECO:0000313" key="1">
    <source>
        <dbReference type="EMBL" id="BAU28920.1"/>
    </source>
</evidence>
<accession>A0A0U4WK90</accession>
<protein>
    <submittedName>
        <fullName evidence="1">Uncharacterized protein</fullName>
    </submittedName>
</protein>
<dbReference type="AlphaFoldDB" id="A0A0U4WK90"/>
<dbReference type="KEGG" id="asoc:CB4_03097"/>
<dbReference type="RefSeq" id="WP_172890896.1">
    <property type="nucleotide sequence ID" value="NZ_AP017312.1"/>
</dbReference>
<sequence>MNETERYKVTIRCSVCGERYILRGSLNKFGQVETGFKQCICNNRAGFNTVSEPM</sequence>